<dbReference type="Gene3D" id="3.30.200.20">
    <property type="entry name" value="Phosphorylase Kinase, domain 1"/>
    <property type="match status" value="1"/>
</dbReference>
<evidence type="ECO:0000256" key="2">
    <source>
        <dbReference type="ARBA" id="ARBA00013203"/>
    </source>
</evidence>
<organism evidence="14 15">
    <name type="scientific">Chytriomyces confervae</name>
    <dbReference type="NCBI Taxonomy" id="246404"/>
    <lineage>
        <taxon>Eukaryota</taxon>
        <taxon>Fungi</taxon>
        <taxon>Fungi incertae sedis</taxon>
        <taxon>Chytridiomycota</taxon>
        <taxon>Chytridiomycota incertae sedis</taxon>
        <taxon>Chytridiomycetes</taxon>
        <taxon>Chytridiales</taxon>
        <taxon>Chytriomycetaceae</taxon>
        <taxon>Chytriomyces</taxon>
    </lineage>
</organism>
<dbReference type="SMART" id="SM00220">
    <property type="entry name" value="S_TKc"/>
    <property type="match status" value="1"/>
</dbReference>
<evidence type="ECO:0000256" key="10">
    <source>
        <dbReference type="ARBA" id="ARBA00051680"/>
    </source>
</evidence>
<protein>
    <recommendedName>
        <fullName evidence="2">dual-specificity kinase</fullName>
        <ecNumber evidence="2">2.7.12.1</ecNumber>
    </recommendedName>
</protein>
<dbReference type="GO" id="GO:0004712">
    <property type="term" value="F:protein serine/threonine/tyrosine kinase activity"/>
    <property type="evidence" value="ECO:0007669"/>
    <property type="project" value="UniProtKB-EC"/>
</dbReference>
<feature type="region of interest" description="Disordered" evidence="12">
    <location>
        <begin position="1390"/>
        <end position="1457"/>
    </location>
</feature>
<evidence type="ECO:0000259" key="13">
    <source>
        <dbReference type="PROSITE" id="PS50011"/>
    </source>
</evidence>
<feature type="region of interest" description="Disordered" evidence="12">
    <location>
        <begin position="76"/>
        <end position="99"/>
    </location>
</feature>
<evidence type="ECO:0000313" key="14">
    <source>
        <dbReference type="EMBL" id="TPX78170.1"/>
    </source>
</evidence>
<dbReference type="EC" id="2.7.12.1" evidence="2"/>
<feature type="compositionally biased region" description="Basic and acidic residues" evidence="12">
    <location>
        <begin position="326"/>
        <end position="355"/>
    </location>
</feature>
<dbReference type="GO" id="GO:0005856">
    <property type="term" value="C:cytoskeleton"/>
    <property type="evidence" value="ECO:0007669"/>
    <property type="project" value="TreeGrafter"/>
</dbReference>
<feature type="compositionally biased region" description="Low complexity" evidence="12">
    <location>
        <begin position="1190"/>
        <end position="1209"/>
    </location>
</feature>
<comment type="catalytic activity">
    <reaction evidence="8">
        <text>L-seryl-[protein] + ATP = O-phospho-L-seryl-[protein] + ADP + H(+)</text>
        <dbReference type="Rhea" id="RHEA:17989"/>
        <dbReference type="Rhea" id="RHEA-COMP:9863"/>
        <dbReference type="Rhea" id="RHEA-COMP:11604"/>
        <dbReference type="ChEBI" id="CHEBI:15378"/>
        <dbReference type="ChEBI" id="CHEBI:29999"/>
        <dbReference type="ChEBI" id="CHEBI:30616"/>
        <dbReference type="ChEBI" id="CHEBI:83421"/>
        <dbReference type="ChEBI" id="CHEBI:456216"/>
        <dbReference type="EC" id="2.7.12.1"/>
    </reaction>
</comment>
<dbReference type="InterPro" id="IPR050494">
    <property type="entry name" value="Ser_Thr_dual-spec_kinase"/>
</dbReference>
<dbReference type="InterPro" id="IPR011009">
    <property type="entry name" value="Kinase-like_dom_sf"/>
</dbReference>
<dbReference type="PROSITE" id="PS00107">
    <property type="entry name" value="PROTEIN_KINASE_ATP"/>
    <property type="match status" value="1"/>
</dbReference>
<dbReference type="GO" id="GO:0005737">
    <property type="term" value="C:cytoplasm"/>
    <property type="evidence" value="ECO:0007669"/>
    <property type="project" value="TreeGrafter"/>
</dbReference>
<evidence type="ECO:0000256" key="7">
    <source>
        <dbReference type="ARBA" id="ARBA00022840"/>
    </source>
</evidence>
<dbReference type="OrthoDB" id="9332038at2759"/>
<keyword evidence="5 11" id="KW-0547">Nucleotide-binding</keyword>
<evidence type="ECO:0000256" key="8">
    <source>
        <dbReference type="ARBA" id="ARBA00049003"/>
    </source>
</evidence>
<reference evidence="14 15" key="1">
    <citation type="journal article" date="2019" name="Sci. Rep.">
        <title>Comparative genomics of chytrid fungi reveal insights into the obligate biotrophic and pathogenic lifestyle of Synchytrium endobioticum.</title>
        <authorList>
            <person name="van de Vossenberg B.T.L.H."/>
            <person name="Warris S."/>
            <person name="Nguyen H.D.T."/>
            <person name="van Gent-Pelzer M.P.E."/>
            <person name="Joly D.L."/>
            <person name="van de Geest H.C."/>
            <person name="Bonants P.J.M."/>
            <person name="Smith D.S."/>
            <person name="Levesque C.A."/>
            <person name="van der Lee T.A.J."/>
        </authorList>
    </citation>
    <scope>NUCLEOTIDE SEQUENCE [LARGE SCALE GENOMIC DNA]</scope>
    <source>
        <strain evidence="14 15">CBS 675.73</strain>
    </source>
</reference>
<evidence type="ECO:0000256" key="4">
    <source>
        <dbReference type="ARBA" id="ARBA00022679"/>
    </source>
</evidence>
<feature type="compositionally biased region" description="Low complexity" evidence="12">
    <location>
        <begin position="404"/>
        <end position="423"/>
    </location>
</feature>
<feature type="domain" description="Protein kinase" evidence="13">
    <location>
        <begin position="846"/>
        <end position="1172"/>
    </location>
</feature>
<proteinExistence type="inferred from homology"/>
<dbReference type="InterPro" id="IPR017441">
    <property type="entry name" value="Protein_kinase_ATP_BS"/>
</dbReference>
<evidence type="ECO:0000256" key="3">
    <source>
        <dbReference type="ARBA" id="ARBA00022527"/>
    </source>
</evidence>
<dbReference type="STRING" id="246404.A0A507FR63"/>
<dbReference type="Proteomes" id="UP000320333">
    <property type="component" value="Unassembled WGS sequence"/>
</dbReference>
<keyword evidence="7 11" id="KW-0067">ATP-binding</keyword>
<name>A0A507FR63_9FUNG</name>
<dbReference type="GO" id="GO:0004674">
    <property type="term" value="F:protein serine/threonine kinase activity"/>
    <property type="evidence" value="ECO:0007669"/>
    <property type="project" value="UniProtKB-KW"/>
</dbReference>
<keyword evidence="3" id="KW-0723">Serine/threonine-protein kinase</keyword>
<feature type="compositionally biased region" description="Low complexity" evidence="12">
    <location>
        <begin position="743"/>
        <end position="753"/>
    </location>
</feature>
<evidence type="ECO:0000256" key="5">
    <source>
        <dbReference type="ARBA" id="ARBA00022741"/>
    </source>
</evidence>
<accession>A0A507FR63</accession>
<dbReference type="InterPro" id="IPR000719">
    <property type="entry name" value="Prot_kinase_dom"/>
</dbReference>
<evidence type="ECO:0000313" key="15">
    <source>
        <dbReference type="Proteomes" id="UP000320333"/>
    </source>
</evidence>
<keyword evidence="4" id="KW-0808">Transferase</keyword>
<feature type="region of interest" description="Disordered" evidence="12">
    <location>
        <begin position="298"/>
        <end position="387"/>
    </location>
</feature>
<feature type="region of interest" description="Disordered" evidence="12">
    <location>
        <begin position="1185"/>
        <end position="1209"/>
    </location>
</feature>
<feature type="region of interest" description="Disordered" evidence="12">
    <location>
        <begin position="711"/>
        <end position="756"/>
    </location>
</feature>
<comment type="catalytic activity">
    <reaction evidence="9">
        <text>L-threonyl-[protein] + ATP = O-phospho-L-threonyl-[protein] + ADP + H(+)</text>
        <dbReference type="Rhea" id="RHEA:46608"/>
        <dbReference type="Rhea" id="RHEA-COMP:11060"/>
        <dbReference type="Rhea" id="RHEA-COMP:11605"/>
        <dbReference type="ChEBI" id="CHEBI:15378"/>
        <dbReference type="ChEBI" id="CHEBI:30013"/>
        <dbReference type="ChEBI" id="CHEBI:30616"/>
        <dbReference type="ChEBI" id="CHEBI:61977"/>
        <dbReference type="ChEBI" id="CHEBI:456216"/>
        <dbReference type="EC" id="2.7.12.1"/>
    </reaction>
</comment>
<gene>
    <name evidence="14" type="ORF">CcCBS67573_g00541</name>
</gene>
<evidence type="ECO:0000256" key="12">
    <source>
        <dbReference type="SAM" id="MobiDB-lite"/>
    </source>
</evidence>
<dbReference type="Gene3D" id="3.30.10.30">
    <property type="entry name" value="DYRK"/>
    <property type="match status" value="1"/>
</dbReference>
<feature type="binding site" evidence="11">
    <location>
        <position position="875"/>
    </location>
    <ligand>
        <name>ATP</name>
        <dbReference type="ChEBI" id="CHEBI:30616"/>
    </ligand>
</feature>
<evidence type="ECO:0000256" key="11">
    <source>
        <dbReference type="PROSITE-ProRule" id="PRU10141"/>
    </source>
</evidence>
<comment type="caution">
    <text evidence="14">The sequence shown here is derived from an EMBL/GenBank/DDBJ whole genome shotgun (WGS) entry which is preliminary data.</text>
</comment>
<evidence type="ECO:0000256" key="1">
    <source>
        <dbReference type="ARBA" id="ARBA00008867"/>
    </source>
</evidence>
<comment type="similarity">
    <text evidence="1">Belongs to the protein kinase superfamily. CMGC Ser/Thr protein kinase family. MNB/DYRK subfamily.</text>
</comment>
<sequence>MSAARPLLRYFSSGSPQPYVNWPQIGRGIEAVKSDLGDGFFNFGRGGIVGLRDTSVFHPNVTFSDPFHYVTPNSKGASSSTNGAISHRKDHNVPDQAGHKNPLLESFPPIIANALPMPVMHVHGKSFGRGGYLVRGRFAYTCLVALVRMGLKLYYDDAGLEIVRCRSVVGGPLRATDLDDDYTRKGGVTGNGEKGEDEKVWRRQWNTEEGADEIRDDSVRLVVRWMFEGTRRHSLYYASVFTPLNLPQPTVYEGVFVYTFDNESGLIANHRLESMSPTPWVPAICKWWIERKARAKSEGAGAGDGLPQLNSAKTALSQPKSPVTPPRREDIQHQQRDRTTAAHRQSYEHIEEKRTATLHHTNRNSKLDQSSALMDSSKPETHASDLVSADAERGAAVAAVAATAQTASAGVRSRSANRASRGSMHSGTTVPAPDNTVVGGARVATPPRAPGSADDLGQSQLPSTPPAAAPAAQTPATALVLADTPEQQQPQPYQAPQSQHAQNVQRRLSVGGILKTNNAAKHMSTDSSHLVTKHASEAVLRKQIGHSPTASSARLRDLALSHGAAAIEPAGGLPPALAPSSATNMQRSSTYNPSARKSIAVTIPVVSAVAAQSPKAPSANAALRHLSTGPSLSIPSTHQPLSANLESQRMSYHGRSMTMSNSNQLPTPAPNMFYQQQQQYLNPQYRQYTPASPIVPQSPLYATPQPMVPQLQQVQPPPVTVPVQPPPLNPVQLQQPQQPLPQQPQQSTAPQQPSLKLPLTPEITVQYYKDLLSPFELHEVYQYPHIYFAGAMGVDKIGTTRRRTGASGAPKDTLTKEDLENVYNNGYDDSRGDYYFTPHDHIGYRYECITILGKGSFGQVAKCFDHKTKSIVALKIIRNKKRFEKQGTVEVKVLDRLRKEDADNTNNLVHMLDSFYFRGHLCITFELLGTNLYEWVRSGGFRGIHMGVLKTMAVQILQCLQLLNRIKTVHCDLKPENILLVDSNFLQPQKCDLVPSSTTGLPRSFIDPEFNQHSPLYKVKVIDFGSSCYEHEKIYTYVQSRFYRSPEVILGISYTVAIDMWSFGCILAEMLTGYPLFPGENEQEQLACIMEVKGVPPEYIIDRGTRRKLFFESGQPRSFTNSKGRKRRPSTKSLSHVLRTTDVLFLDFIERCLEWDPERRMKPDEAMRHEWLVGFAPAVMSPSLSPPPMASASGRESIVSPSSSSHSTKYSFGEIMTNAANNITRRRELSISASHGSSADAKSKKTLSLAVFPDATYHAPGPATAGTGEPSSWKASFSNWRRMGSISGPSSKKGLTSQTSHANDLNIRKSISKDAQQTAASFSAAAAASSSSSIPPTTTAIAPVSLPASSASSGNTVTVLTADTQLPAVPVILESHSSALHAASSSSANAAGELADQGGSHPSLQVPANGAVPESGSKTPLENVVIDIIGTRSGSTTTATSRKSGDTKEGPSISRSLSFSKIGGMVRSLSQKK</sequence>
<dbReference type="EMBL" id="QEAP01000007">
    <property type="protein sequence ID" value="TPX78170.1"/>
    <property type="molecule type" value="Genomic_DNA"/>
</dbReference>
<feature type="compositionally biased region" description="Pro residues" evidence="12">
    <location>
        <begin position="715"/>
        <end position="729"/>
    </location>
</feature>
<dbReference type="PANTHER" id="PTHR24058:SF22">
    <property type="entry name" value="DUAL SPECIFICITY TYROSINE-PHOSPHORYLATION-REGULATED KINASE 4"/>
    <property type="match status" value="1"/>
</dbReference>
<dbReference type="PANTHER" id="PTHR24058">
    <property type="entry name" value="DUAL SPECIFICITY PROTEIN KINASE"/>
    <property type="match status" value="1"/>
</dbReference>
<feature type="region of interest" description="Disordered" evidence="12">
    <location>
        <begin position="404"/>
        <end position="474"/>
    </location>
</feature>
<keyword evidence="15" id="KW-1185">Reference proteome</keyword>
<dbReference type="GO" id="GO:0005524">
    <property type="term" value="F:ATP binding"/>
    <property type="evidence" value="ECO:0007669"/>
    <property type="project" value="UniProtKB-UniRule"/>
</dbReference>
<keyword evidence="6" id="KW-0418">Kinase</keyword>
<dbReference type="SUPFAM" id="SSF56112">
    <property type="entry name" value="Protein kinase-like (PK-like)"/>
    <property type="match status" value="1"/>
</dbReference>
<dbReference type="PROSITE" id="PS50011">
    <property type="entry name" value="PROTEIN_KINASE_DOM"/>
    <property type="match status" value="1"/>
</dbReference>
<comment type="catalytic activity">
    <reaction evidence="10">
        <text>L-tyrosyl-[protein] + ATP = O-phospho-L-tyrosyl-[protein] + ADP + H(+)</text>
        <dbReference type="Rhea" id="RHEA:10596"/>
        <dbReference type="Rhea" id="RHEA-COMP:10136"/>
        <dbReference type="Rhea" id="RHEA-COMP:20101"/>
        <dbReference type="ChEBI" id="CHEBI:15378"/>
        <dbReference type="ChEBI" id="CHEBI:30616"/>
        <dbReference type="ChEBI" id="CHEBI:46858"/>
        <dbReference type="ChEBI" id="CHEBI:61978"/>
        <dbReference type="ChEBI" id="CHEBI:456216"/>
        <dbReference type="EC" id="2.7.12.1"/>
    </reaction>
</comment>
<dbReference type="InterPro" id="IPR042521">
    <property type="entry name" value="DYRK"/>
</dbReference>
<evidence type="ECO:0000256" key="6">
    <source>
        <dbReference type="ARBA" id="ARBA00022777"/>
    </source>
</evidence>
<dbReference type="Gene3D" id="1.10.510.10">
    <property type="entry name" value="Transferase(Phosphotransferase) domain 1"/>
    <property type="match status" value="1"/>
</dbReference>
<dbReference type="Pfam" id="PF00069">
    <property type="entry name" value="Pkinase"/>
    <property type="match status" value="1"/>
</dbReference>
<feature type="compositionally biased region" description="Polar residues" evidence="12">
    <location>
        <begin position="308"/>
        <end position="321"/>
    </location>
</feature>
<evidence type="ECO:0000256" key="9">
    <source>
        <dbReference type="ARBA" id="ARBA00049308"/>
    </source>
</evidence>
<feature type="compositionally biased region" description="Low complexity" evidence="12">
    <location>
        <begin position="1430"/>
        <end position="1442"/>
    </location>
</feature>